<dbReference type="RefSeq" id="WP_377740082.1">
    <property type="nucleotide sequence ID" value="NZ_CP033896.1"/>
</dbReference>
<keyword evidence="6" id="KW-0963">Cytoplasm</keyword>
<gene>
    <name evidence="6 7" type="primary">argD</name>
    <name evidence="7" type="ORF">CCHOA_05325</name>
</gene>
<evidence type="ECO:0000256" key="3">
    <source>
        <dbReference type="ARBA" id="ARBA00022605"/>
    </source>
</evidence>
<dbReference type="GO" id="GO:0003992">
    <property type="term" value="F:N2-acetyl-L-ornithine:2-oxoglutarate 5-aminotransferase activity"/>
    <property type="evidence" value="ECO:0007669"/>
    <property type="project" value="UniProtKB-UniRule"/>
</dbReference>
<dbReference type="Proteomes" id="UP000269019">
    <property type="component" value="Chromosome"/>
</dbReference>
<keyword evidence="3 6" id="KW-0028">Amino-acid biosynthesis</keyword>
<feature type="binding site" evidence="6">
    <location>
        <position position="149"/>
    </location>
    <ligand>
        <name>pyridoxal 5'-phosphate</name>
        <dbReference type="ChEBI" id="CHEBI:597326"/>
    </ligand>
</feature>
<dbReference type="CDD" id="cd00610">
    <property type="entry name" value="OAT_like"/>
    <property type="match status" value="1"/>
</dbReference>
<evidence type="ECO:0000256" key="1">
    <source>
        <dbReference type="ARBA" id="ARBA00022571"/>
    </source>
</evidence>
<dbReference type="UniPathway" id="UPA00068">
    <property type="reaction ID" value="UER00109"/>
</dbReference>
<organism evidence="7 8">
    <name type="scientific">Corynebacterium choanae</name>
    <dbReference type="NCBI Taxonomy" id="1862358"/>
    <lineage>
        <taxon>Bacteria</taxon>
        <taxon>Bacillati</taxon>
        <taxon>Actinomycetota</taxon>
        <taxon>Actinomycetes</taxon>
        <taxon>Mycobacteriales</taxon>
        <taxon>Corynebacteriaceae</taxon>
        <taxon>Corynebacterium</taxon>
    </lineage>
</organism>
<evidence type="ECO:0000313" key="8">
    <source>
        <dbReference type="Proteomes" id="UP000269019"/>
    </source>
</evidence>
<dbReference type="InterPro" id="IPR050103">
    <property type="entry name" value="Class-III_PLP-dep_AT"/>
</dbReference>
<keyword evidence="1 6" id="KW-0055">Arginine biosynthesis</keyword>
<dbReference type="PROSITE" id="PS00600">
    <property type="entry name" value="AA_TRANSFER_CLASS_3"/>
    <property type="match status" value="1"/>
</dbReference>
<dbReference type="HAMAP" id="MF_01107">
    <property type="entry name" value="ArgD_aminotrans_3"/>
    <property type="match status" value="1"/>
</dbReference>
<evidence type="ECO:0000313" key="7">
    <source>
        <dbReference type="EMBL" id="AZA13469.1"/>
    </source>
</evidence>
<dbReference type="GO" id="GO:0030170">
    <property type="term" value="F:pyridoxal phosphate binding"/>
    <property type="evidence" value="ECO:0007669"/>
    <property type="project" value="InterPro"/>
</dbReference>
<dbReference type="PANTHER" id="PTHR11986:SF79">
    <property type="entry name" value="ACETYLORNITHINE AMINOTRANSFERASE, MITOCHONDRIAL"/>
    <property type="match status" value="1"/>
</dbReference>
<feature type="binding site" evidence="6">
    <location>
        <position position="294"/>
    </location>
    <ligand>
        <name>N(2)-acetyl-L-ornithine</name>
        <dbReference type="ChEBI" id="CHEBI:57805"/>
    </ligand>
</feature>
<dbReference type="EC" id="2.6.1.11" evidence="6"/>
<proteinExistence type="inferred from homology"/>
<evidence type="ECO:0000256" key="2">
    <source>
        <dbReference type="ARBA" id="ARBA00022576"/>
    </source>
</evidence>
<dbReference type="InterPro" id="IPR049704">
    <property type="entry name" value="Aminotrans_3_PPA_site"/>
</dbReference>
<dbReference type="SUPFAM" id="SSF53383">
    <property type="entry name" value="PLP-dependent transferases"/>
    <property type="match status" value="1"/>
</dbReference>
<dbReference type="InterPro" id="IPR005814">
    <property type="entry name" value="Aminotrans_3"/>
</dbReference>
<dbReference type="GO" id="GO:0006526">
    <property type="term" value="P:L-arginine biosynthetic process"/>
    <property type="evidence" value="ECO:0007669"/>
    <property type="project" value="UniProtKB-UniRule"/>
</dbReference>
<dbReference type="InterPro" id="IPR015422">
    <property type="entry name" value="PyrdxlP-dep_Trfase_small"/>
</dbReference>
<comment type="subcellular location">
    <subcellularLocation>
        <location evidence="6">Cytoplasm</location>
    </subcellularLocation>
</comment>
<keyword evidence="8" id="KW-1185">Reference proteome</keyword>
<dbReference type="Pfam" id="PF00202">
    <property type="entry name" value="Aminotran_3"/>
    <property type="match status" value="1"/>
</dbReference>
<feature type="binding site" evidence="6">
    <location>
        <position position="152"/>
    </location>
    <ligand>
        <name>N(2)-acetyl-L-ornithine</name>
        <dbReference type="ChEBI" id="CHEBI:57805"/>
    </ligand>
</feature>
<protein>
    <recommendedName>
        <fullName evidence="6">Acetylornithine aminotransferase</fullName>
        <shortName evidence="6">ACOAT</shortName>
        <ecNumber evidence="6">2.6.1.11</ecNumber>
    </recommendedName>
</protein>
<dbReference type="AlphaFoldDB" id="A0A3G6J6A1"/>
<dbReference type="PANTHER" id="PTHR11986">
    <property type="entry name" value="AMINOTRANSFERASE CLASS III"/>
    <property type="match status" value="1"/>
</dbReference>
<dbReference type="Gene3D" id="3.40.640.10">
    <property type="entry name" value="Type I PLP-dependent aspartate aminotransferase-like (Major domain)"/>
    <property type="match status" value="1"/>
</dbReference>
<keyword evidence="2 6" id="KW-0032">Aminotransferase</keyword>
<feature type="modified residue" description="N6-(pyridoxal phosphate)lysine" evidence="6">
    <location>
        <position position="266"/>
    </location>
</feature>
<comment type="similarity">
    <text evidence="6">Belongs to the class-III pyridoxal-phosphate-dependent aminotransferase family. ArgD subfamily.</text>
</comment>
<feature type="binding site" evidence="6">
    <location>
        <begin position="123"/>
        <end position="124"/>
    </location>
    <ligand>
        <name>pyridoxal 5'-phosphate</name>
        <dbReference type="ChEBI" id="CHEBI:597326"/>
    </ligand>
</feature>
<comment type="subunit">
    <text evidence="6">Homodimer.</text>
</comment>
<dbReference type="InterPro" id="IPR015421">
    <property type="entry name" value="PyrdxlP-dep_Trfase_major"/>
</dbReference>
<dbReference type="NCBIfam" id="TIGR00707">
    <property type="entry name" value="argD"/>
    <property type="match status" value="1"/>
</dbReference>
<comment type="pathway">
    <text evidence="6">Amino-acid biosynthesis; L-arginine biosynthesis; N(2)-acetyl-L-ornithine from L-glutamate: step 4/4.</text>
</comment>
<dbReference type="Gene3D" id="3.90.1150.10">
    <property type="entry name" value="Aspartate Aminotransferase, domain 1"/>
    <property type="match status" value="1"/>
</dbReference>
<dbReference type="GO" id="GO:0042802">
    <property type="term" value="F:identical protein binding"/>
    <property type="evidence" value="ECO:0007669"/>
    <property type="project" value="TreeGrafter"/>
</dbReference>
<keyword evidence="5 6" id="KW-0663">Pyridoxal phosphate</keyword>
<dbReference type="PIRSF" id="PIRSF000521">
    <property type="entry name" value="Transaminase_4ab_Lys_Orn"/>
    <property type="match status" value="1"/>
</dbReference>
<comment type="catalytic activity">
    <reaction evidence="6">
        <text>N(2)-acetyl-L-ornithine + 2-oxoglutarate = N-acetyl-L-glutamate 5-semialdehyde + L-glutamate</text>
        <dbReference type="Rhea" id="RHEA:18049"/>
        <dbReference type="ChEBI" id="CHEBI:16810"/>
        <dbReference type="ChEBI" id="CHEBI:29123"/>
        <dbReference type="ChEBI" id="CHEBI:29985"/>
        <dbReference type="ChEBI" id="CHEBI:57805"/>
        <dbReference type="EC" id="2.6.1.11"/>
    </reaction>
</comment>
<comment type="miscellaneous">
    <text evidence="6">May also have succinyldiaminopimelate aminotransferase activity, thus carrying out the corresponding step in lysine biosynthesis.</text>
</comment>
<evidence type="ECO:0000256" key="6">
    <source>
        <dbReference type="HAMAP-Rule" id="MF_01107"/>
    </source>
</evidence>
<dbReference type="EMBL" id="CP033896">
    <property type="protein sequence ID" value="AZA13469.1"/>
    <property type="molecule type" value="Genomic_DNA"/>
</dbReference>
<dbReference type="KEGG" id="ccho:CCHOA_05325"/>
<evidence type="ECO:0000256" key="4">
    <source>
        <dbReference type="ARBA" id="ARBA00022679"/>
    </source>
</evidence>
<feature type="binding site" evidence="6">
    <location>
        <begin position="237"/>
        <end position="240"/>
    </location>
    <ligand>
        <name>pyridoxal 5'-phosphate</name>
        <dbReference type="ChEBI" id="CHEBI:597326"/>
    </ligand>
</feature>
<name>A0A3G6J6A1_9CORY</name>
<dbReference type="InterPro" id="IPR004636">
    <property type="entry name" value="AcOrn/SuccOrn_fam"/>
</dbReference>
<sequence length="416" mass="44091">MTQQPASNSQMPQSTLVDSWPTLMMDNYGQPPLGITHGSGATLYGEDGRDYVDLLAGIAVCSLGHAHPGVQEAVNKQLGKVAHVSNLFATEPAETVARKLIDRFSQGDSQLANQSRVLFCNSGAEANEAALKLARLTGKRRIFAAHHGFHGRTMGALSLTGQPGKRDIFGPLVGGVEYYPFGDIEYLRKLAAMNPHDVAAIFLEPIQGETGVIPAPEGFLEQLRILCNELDALLIVDEVQTGIGRTGTFFAHQYHGVVPDVVTMAKGLGAGLPIGCCLAQGRAAALFTPGSHGTTFGGNPVVCAAANVVLDSVDDQLLARVSSLGERIVERLSQHSAVVHVRGRGLMLGVQLEEPIAKSVVTACFQEGVIVNAPNETTIRLTPPLTIDDSTLELGLSRLEAALTKSVWAKPTLPAN</sequence>
<dbReference type="FunFam" id="3.40.640.10:FF:000004">
    <property type="entry name" value="Acetylornithine aminotransferase"/>
    <property type="match status" value="1"/>
</dbReference>
<reference evidence="7 8" key="1">
    <citation type="submission" date="2018-11" db="EMBL/GenBank/DDBJ databases">
        <authorList>
            <person name="Kleinhagauer T."/>
            <person name="Glaeser S.P."/>
            <person name="Spergser J."/>
            <person name="Ruckert C."/>
            <person name="Kaempfer P."/>
            <person name="Busse H.-J."/>
        </authorList>
    </citation>
    <scope>NUCLEOTIDE SEQUENCE [LARGE SCALE GENOMIC DNA]</scope>
    <source>
        <strain evidence="7 8">200CH</strain>
    </source>
</reference>
<dbReference type="NCBIfam" id="NF002874">
    <property type="entry name" value="PRK03244.1"/>
    <property type="match status" value="1"/>
</dbReference>
<keyword evidence="4 6" id="KW-0808">Transferase</keyword>
<accession>A0A3G6J6A1</accession>
<feature type="binding site" evidence="6">
    <location>
        <position position="295"/>
    </location>
    <ligand>
        <name>pyridoxal 5'-phosphate</name>
        <dbReference type="ChEBI" id="CHEBI:597326"/>
    </ligand>
</feature>
<dbReference type="GO" id="GO:0005737">
    <property type="term" value="C:cytoplasm"/>
    <property type="evidence" value="ECO:0007669"/>
    <property type="project" value="UniProtKB-SubCell"/>
</dbReference>
<comment type="cofactor">
    <cofactor evidence="6">
        <name>pyridoxal 5'-phosphate</name>
        <dbReference type="ChEBI" id="CHEBI:597326"/>
    </cofactor>
    <text evidence="6">Binds 1 pyridoxal phosphate per subunit.</text>
</comment>
<evidence type="ECO:0000256" key="5">
    <source>
        <dbReference type="ARBA" id="ARBA00022898"/>
    </source>
</evidence>
<dbReference type="InterPro" id="IPR015424">
    <property type="entry name" value="PyrdxlP-dep_Trfase"/>
</dbReference>